<dbReference type="AlphaFoldDB" id="A0AAN7JW02"/>
<dbReference type="Pfam" id="PF14009">
    <property type="entry name" value="PADRE"/>
    <property type="match status" value="1"/>
</dbReference>
<comment type="caution">
    <text evidence="2">The sequence shown here is derived from an EMBL/GenBank/DDBJ whole genome shotgun (WGS) entry which is preliminary data.</text>
</comment>
<name>A0AAN7JW02_9MYRT</name>
<gene>
    <name evidence="2" type="ORF">SAY87_008898</name>
</gene>
<accession>A0AAN7JW02</accession>
<evidence type="ECO:0000313" key="2">
    <source>
        <dbReference type="EMBL" id="KAK4755141.1"/>
    </source>
</evidence>
<organism evidence="2 3">
    <name type="scientific">Trapa incisa</name>
    <dbReference type="NCBI Taxonomy" id="236973"/>
    <lineage>
        <taxon>Eukaryota</taxon>
        <taxon>Viridiplantae</taxon>
        <taxon>Streptophyta</taxon>
        <taxon>Embryophyta</taxon>
        <taxon>Tracheophyta</taxon>
        <taxon>Spermatophyta</taxon>
        <taxon>Magnoliopsida</taxon>
        <taxon>eudicotyledons</taxon>
        <taxon>Gunneridae</taxon>
        <taxon>Pentapetalae</taxon>
        <taxon>rosids</taxon>
        <taxon>malvids</taxon>
        <taxon>Myrtales</taxon>
        <taxon>Lythraceae</taxon>
        <taxon>Trapa</taxon>
    </lineage>
</organism>
<dbReference type="EMBL" id="JAXIOK010000014">
    <property type="protein sequence ID" value="KAK4755141.1"/>
    <property type="molecule type" value="Genomic_DNA"/>
</dbReference>
<evidence type="ECO:0000256" key="1">
    <source>
        <dbReference type="SAM" id="MobiDB-lite"/>
    </source>
</evidence>
<feature type="compositionally biased region" description="Polar residues" evidence="1">
    <location>
        <begin position="127"/>
        <end position="139"/>
    </location>
</feature>
<evidence type="ECO:0000313" key="3">
    <source>
        <dbReference type="Proteomes" id="UP001345219"/>
    </source>
</evidence>
<reference evidence="2 3" key="1">
    <citation type="journal article" date="2023" name="Hortic Res">
        <title>Pangenome of water caltrop reveals structural variations and asymmetric subgenome divergence after allopolyploidization.</title>
        <authorList>
            <person name="Zhang X."/>
            <person name="Chen Y."/>
            <person name="Wang L."/>
            <person name="Yuan Y."/>
            <person name="Fang M."/>
            <person name="Shi L."/>
            <person name="Lu R."/>
            <person name="Comes H.P."/>
            <person name="Ma Y."/>
            <person name="Chen Y."/>
            <person name="Huang G."/>
            <person name="Zhou Y."/>
            <person name="Zheng Z."/>
            <person name="Qiu Y."/>
        </authorList>
    </citation>
    <scope>NUCLEOTIDE SEQUENCE [LARGE SCALE GENOMIC DNA]</scope>
    <source>
        <tissue evidence="2">Roots</tissue>
    </source>
</reference>
<proteinExistence type="predicted"/>
<keyword evidence="3" id="KW-1185">Reference proteome</keyword>
<sequence>MGNYVSCHLVAPGGRRSSCAKVIYPGGEIRQFPDATKAAEIMLENPSFFLVNSWSLHVGRKFSALSADEDLEAANIYVMFPMKRLRSPVTVVDMDPLFLAAAREVSGGRFRILPESGVVQAAATESPARTMNSPRSSPKLSLEDIEGYSDSEIQKRLSMSRSKKPLLETIAEEPAGPRRIRHYITTNSFVL</sequence>
<dbReference type="Proteomes" id="UP001345219">
    <property type="component" value="Chromosome 8"/>
</dbReference>
<protein>
    <submittedName>
        <fullName evidence="2">Uncharacterized protein</fullName>
    </submittedName>
</protein>
<feature type="region of interest" description="Disordered" evidence="1">
    <location>
        <begin position="123"/>
        <end position="142"/>
    </location>
</feature>
<dbReference type="PANTHER" id="PTHR33052">
    <property type="entry name" value="DUF4228 DOMAIN PROTEIN-RELATED"/>
    <property type="match status" value="1"/>
</dbReference>
<dbReference type="InterPro" id="IPR025322">
    <property type="entry name" value="PADRE_dom"/>
</dbReference>